<dbReference type="Proteomes" id="UP000319342">
    <property type="component" value="Chromosome"/>
</dbReference>
<dbReference type="RefSeq" id="WP_145182725.1">
    <property type="nucleotide sequence ID" value="NZ_CP036290.1"/>
</dbReference>
<dbReference type="EC" id="2.1.1.79" evidence="1"/>
<dbReference type="AlphaFoldDB" id="A0A518CVQ1"/>
<proteinExistence type="predicted"/>
<dbReference type="CDD" id="cd02440">
    <property type="entry name" value="AdoMet_MTases"/>
    <property type="match status" value="1"/>
</dbReference>
<organism evidence="1 2">
    <name type="scientific">Rohdeia mirabilis</name>
    <dbReference type="NCBI Taxonomy" id="2528008"/>
    <lineage>
        <taxon>Bacteria</taxon>
        <taxon>Pseudomonadati</taxon>
        <taxon>Planctomycetota</taxon>
        <taxon>Planctomycetia</taxon>
        <taxon>Planctomycetia incertae sedis</taxon>
        <taxon>Rohdeia</taxon>
    </lineage>
</organism>
<sequence>MKTAIRLVEKGLVPKPLIRRGIRKLLAEREAEQEALHAPDRDAAIRRWVASMAAAEVAPVPEKANEQHYEVPPAFFRIALGARLKYSSAFYADERTTLDEAEEAMLALTCERAELVDGQDVIELGCGWGSLTLWMGEKYPNSRITAVSNSAPQREFILARAAERGITNIEVVTCDMNVFESDRRFDRAVSVEMFEHMRNWPALLRRVRGWLKDDAKLFFHVFAHVRYAYPFEARDESDWMSRYFFTGGQMPAVDQIDFCEGESAIPFEVEERWIESGQHYARTSEDWLRNIERRRADVLAIFRETYGSDQAELWFHRWRVFFLACAELFAWKGGSEWVVEHQRLRASEL</sequence>
<dbReference type="GO" id="GO:0032259">
    <property type="term" value="P:methylation"/>
    <property type="evidence" value="ECO:0007669"/>
    <property type="project" value="UniProtKB-KW"/>
</dbReference>
<dbReference type="SUPFAM" id="SSF53335">
    <property type="entry name" value="S-adenosyl-L-methionine-dependent methyltransferases"/>
    <property type="match status" value="1"/>
</dbReference>
<dbReference type="EMBL" id="CP036290">
    <property type="protein sequence ID" value="QDU83290.1"/>
    <property type="molecule type" value="Genomic_DNA"/>
</dbReference>
<reference evidence="1 2" key="1">
    <citation type="submission" date="2019-02" db="EMBL/GenBank/DDBJ databases">
        <title>Deep-cultivation of Planctomycetes and their phenomic and genomic characterization uncovers novel biology.</title>
        <authorList>
            <person name="Wiegand S."/>
            <person name="Jogler M."/>
            <person name="Boedeker C."/>
            <person name="Pinto D."/>
            <person name="Vollmers J."/>
            <person name="Rivas-Marin E."/>
            <person name="Kohn T."/>
            <person name="Peeters S.H."/>
            <person name="Heuer A."/>
            <person name="Rast P."/>
            <person name="Oberbeckmann S."/>
            <person name="Bunk B."/>
            <person name="Jeske O."/>
            <person name="Meyerdierks A."/>
            <person name="Storesund J.E."/>
            <person name="Kallscheuer N."/>
            <person name="Luecker S."/>
            <person name="Lage O.M."/>
            <person name="Pohl T."/>
            <person name="Merkel B.J."/>
            <person name="Hornburger P."/>
            <person name="Mueller R.-W."/>
            <person name="Bruemmer F."/>
            <person name="Labrenz M."/>
            <person name="Spormann A.M."/>
            <person name="Op den Camp H."/>
            <person name="Overmann J."/>
            <person name="Amann R."/>
            <person name="Jetten M.S.M."/>
            <person name="Mascher T."/>
            <person name="Medema M.H."/>
            <person name="Devos D.P."/>
            <person name="Kaster A.-K."/>
            <person name="Ovreas L."/>
            <person name="Rohde M."/>
            <person name="Galperin M.Y."/>
            <person name="Jogler C."/>
        </authorList>
    </citation>
    <scope>NUCLEOTIDE SEQUENCE [LARGE SCALE GENOMIC DNA]</scope>
    <source>
        <strain evidence="1 2">Pla163</strain>
    </source>
</reference>
<dbReference type="PANTHER" id="PTHR43832:SF1">
    <property type="entry name" value="S-ADENOSYL-L-METHIONINE-DEPENDENT METHYLTRANSFERASES SUPERFAMILY PROTEIN"/>
    <property type="match status" value="1"/>
</dbReference>
<accession>A0A518CVQ1</accession>
<dbReference type="PANTHER" id="PTHR43832">
    <property type="match status" value="1"/>
</dbReference>
<dbReference type="GO" id="GO:0008825">
    <property type="term" value="F:cyclopropane-fatty-acyl-phospholipid synthase activity"/>
    <property type="evidence" value="ECO:0007669"/>
    <property type="project" value="UniProtKB-EC"/>
</dbReference>
<evidence type="ECO:0000313" key="1">
    <source>
        <dbReference type="EMBL" id="QDU83290.1"/>
    </source>
</evidence>
<dbReference type="FunFam" id="3.40.50.150:FF:000554">
    <property type="entry name" value="Cation-transporting ATPase"/>
    <property type="match status" value="1"/>
</dbReference>
<dbReference type="InterPro" id="IPR029063">
    <property type="entry name" value="SAM-dependent_MTases_sf"/>
</dbReference>
<keyword evidence="1" id="KW-0808">Transferase</keyword>
<keyword evidence="1" id="KW-0489">Methyltransferase</keyword>
<evidence type="ECO:0000313" key="2">
    <source>
        <dbReference type="Proteomes" id="UP000319342"/>
    </source>
</evidence>
<name>A0A518CVQ1_9BACT</name>
<dbReference type="OrthoDB" id="9782855at2"/>
<dbReference type="Gene3D" id="3.40.50.150">
    <property type="entry name" value="Vaccinia Virus protein VP39"/>
    <property type="match status" value="1"/>
</dbReference>
<gene>
    <name evidence="1" type="primary">cfa_1</name>
    <name evidence="1" type="ORF">Pla163_03880</name>
</gene>
<protein>
    <submittedName>
        <fullName evidence="1">Cyclopropane-fatty-acyl-phospholipid synthase</fullName>
        <ecNumber evidence="1">2.1.1.79</ecNumber>
    </submittedName>
</protein>
<dbReference type="Pfam" id="PF02353">
    <property type="entry name" value="CMAS"/>
    <property type="match status" value="1"/>
</dbReference>
<keyword evidence="2" id="KW-1185">Reference proteome</keyword>